<dbReference type="Proteomes" id="UP000279236">
    <property type="component" value="Unassembled WGS sequence"/>
</dbReference>
<gene>
    <name evidence="2" type="ORF">EHS24_008100</name>
</gene>
<evidence type="ECO:0000313" key="2">
    <source>
        <dbReference type="EMBL" id="RSH81903.1"/>
    </source>
</evidence>
<evidence type="ECO:0000313" key="3">
    <source>
        <dbReference type="Proteomes" id="UP000279236"/>
    </source>
</evidence>
<dbReference type="RefSeq" id="XP_028476358.1">
    <property type="nucleotide sequence ID" value="XM_028623425.1"/>
</dbReference>
<feature type="region of interest" description="Disordered" evidence="1">
    <location>
        <begin position="296"/>
        <end position="373"/>
    </location>
</feature>
<feature type="region of interest" description="Disordered" evidence="1">
    <location>
        <begin position="100"/>
        <end position="124"/>
    </location>
</feature>
<dbReference type="EMBL" id="RSCE01000006">
    <property type="protein sequence ID" value="RSH81903.1"/>
    <property type="molecule type" value="Genomic_DNA"/>
</dbReference>
<keyword evidence="3" id="KW-1185">Reference proteome</keyword>
<proteinExistence type="predicted"/>
<organism evidence="2 3">
    <name type="scientific">Apiotrichum porosum</name>
    <dbReference type="NCBI Taxonomy" id="105984"/>
    <lineage>
        <taxon>Eukaryota</taxon>
        <taxon>Fungi</taxon>
        <taxon>Dikarya</taxon>
        <taxon>Basidiomycota</taxon>
        <taxon>Agaricomycotina</taxon>
        <taxon>Tremellomycetes</taxon>
        <taxon>Trichosporonales</taxon>
        <taxon>Trichosporonaceae</taxon>
        <taxon>Apiotrichum</taxon>
    </lineage>
</organism>
<dbReference type="AlphaFoldDB" id="A0A427XSW6"/>
<feature type="compositionally biased region" description="Basic and acidic residues" evidence="1">
    <location>
        <begin position="238"/>
        <end position="253"/>
    </location>
</feature>
<feature type="region of interest" description="Disordered" evidence="1">
    <location>
        <begin position="1"/>
        <end position="26"/>
    </location>
</feature>
<feature type="region of interest" description="Disordered" evidence="1">
    <location>
        <begin position="197"/>
        <end position="259"/>
    </location>
</feature>
<accession>A0A427XSW6</accession>
<name>A0A427XSW6_9TREE</name>
<feature type="compositionally biased region" description="Polar residues" evidence="1">
    <location>
        <begin position="313"/>
        <end position="327"/>
    </location>
</feature>
<protein>
    <submittedName>
        <fullName evidence="2">Uncharacterized protein</fullName>
    </submittedName>
</protein>
<comment type="caution">
    <text evidence="2">The sequence shown here is derived from an EMBL/GenBank/DDBJ whole genome shotgun (WGS) entry which is preliminary data.</text>
</comment>
<reference evidence="2 3" key="1">
    <citation type="submission" date="2018-11" db="EMBL/GenBank/DDBJ databases">
        <title>Genome sequence of Apiotrichum porosum DSM 27194.</title>
        <authorList>
            <person name="Aliyu H."/>
            <person name="Gorte O."/>
            <person name="Ochsenreither K."/>
        </authorList>
    </citation>
    <scope>NUCLEOTIDE SEQUENCE [LARGE SCALE GENOMIC DNA]</scope>
    <source>
        <strain evidence="2 3">DSM 27194</strain>
    </source>
</reference>
<evidence type="ECO:0000256" key="1">
    <source>
        <dbReference type="SAM" id="MobiDB-lite"/>
    </source>
</evidence>
<sequence length="373" mass="40258">MDAQLLTQHHQRREAPHSHSHCHSTTRDDDVVLVHDAWAAPPIAPGVYDLDTSMDYEMKEVEDPFKFHYTIPMETPAFSTGAGLPLGGLGFFAPQHNPQAIAPPTQPFSHPFTLSPESQQHEPLLPPAPRPTGLNLAPCCSPEEERRGRSPPLHVRAACPPAPRLGCSELGDLPAAVVVPPTEGTRPPVQRGFSALGLDFAPGPSKSSITVTPPSPPASNSSFAARRRPRAPTLDAEGEQRAPTRRALERRGNSDQADVTSRVANWCGAVAAATFSGATRDTDGEFWADELSTRLGRLGDDGDKHKGIRPRPQHTTSSTVQRPSLSRQHSDGSRKSGYSTPGGADQLDSWASKVGRARGRQVDMPVQRRTRAV</sequence>
<dbReference type="GeneID" id="39592643"/>